<dbReference type="EMBL" id="JABWCS010000221">
    <property type="protein sequence ID" value="NUU64256.1"/>
    <property type="molecule type" value="Genomic_DNA"/>
</dbReference>
<protein>
    <submittedName>
        <fullName evidence="3">Uncharacterized protein</fullName>
    </submittedName>
</protein>
<name>A0A850EUJ1_9BACL</name>
<keyword evidence="4" id="KW-1185">Reference proteome</keyword>
<evidence type="ECO:0000313" key="3">
    <source>
        <dbReference type="EMBL" id="NUU64256.1"/>
    </source>
</evidence>
<feature type="chain" id="PRO_5038765889" evidence="2">
    <location>
        <begin position="23"/>
        <end position="162"/>
    </location>
</feature>
<proteinExistence type="predicted"/>
<dbReference type="AlphaFoldDB" id="A0A850EUJ1"/>
<accession>A0A850EUJ1</accession>
<evidence type="ECO:0000313" key="4">
    <source>
        <dbReference type="Proteomes" id="UP000564806"/>
    </source>
</evidence>
<comment type="caution">
    <text evidence="3">The sequence shown here is derived from an EMBL/GenBank/DDBJ whole genome shotgun (WGS) entry which is preliminary data.</text>
</comment>
<dbReference type="Proteomes" id="UP000564806">
    <property type="component" value="Unassembled WGS sequence"/>
</dbReference>
<feature type="region of interest" description="Disordered" evidence="1">
    <location>
        <begin position="31"/>
        <end position="58"/>
    </location>
</feature>
<feature type="signal peptide" evidence="2">
    <location>
        <begin position="1"/>
        <end position="22"/>
    </location>
</feature>
<sequence>MNNSVSKIAAYAAVLLFTAASALTLPNSVQAESATPSHAPQIQREPHHQGRNGKFRTGGGHFIINETARLLEMDRSDLVQNLKGGKTLYALAQEKKGWNKDQYVQKLSEAAGKRLDKAVTEGRITDAEAQKLKAGLPAILKQRIGQVGQFQDRSVNPHRNNI</sequence>
<feature type="compositionally biased region" description="Polar residues" evidence="1">
    <location>
        <begin position="31"/>
        <end position="40"/>
    </location>
</feature>
<evidence type="ECO:0000256" key="1">
    <source>
        <dbReference type="SAM" id="MobiDB-lite"/>
    </source>
</evidence>
<reference evidence="3" key="1">
    <citation type="submission" date="2020-06" db="EMBL/GenBank/DDBJ databases">
        <title>Paenibacillus sp. nov., isolated from soil.</title>
        <authorList>
            <person name="Seo Y.L."/>
        </authorList>
    </citation>
    <scope>NUCLEOTIDE SEQUENCE [LARGE SCALE GENOMIC DNA]</scope>
    <source>
        <strain evidence="3">JW14</strain>
    </source>
</reference>
<keyword evidence="2" id="KW-0732">Signal</keyword>
<evidence type="ECO:0000256" key="2">
    <source>
        <dbReference type="SAM" id="SignalP"/>
    </source>
</evidence>
<gene>
    <name evidence="3" type="ORF">HPT30_28280</name>
</gene>
<dbReference type="RefSeq" id="WP_175374587.1">
    <property type="nucleotide sequence ID" value="NZ_JABWCS010000221.1"/>
</dbReference>
<organism evidence="3 4">
    <name type="scientific">Paenibacillus agri</name>
    <dbReference type="NCBI Taxonomy" id="2744309"/>
    <lineage>
        <taxon>Bacteria</taxon>
        <taxon>Bacillati</taxon>
        <taxon>Bacillota</taxon>
        <taxon>Bacilli</taxon>
        <taxon>Bacillales</taxon>
        <taxon>Paenibacillaceae</taxon>
        <taxon>Paenibacillus</taxon>
    </lineage>
</organism>